<proteinExistence type="predicted"/>
<organism evidence="1 2">
    <name type="scientific">Dioscorea alata</name>
    <name type="common">Purple yam</name>
    <dbReference type="NCBI Taxonomy" id="55571"/>
    <lineage>
        <taxon>Eukaryota</taxon>
        <taxon>Viridiplantae</taxon>
        <taxon>Streptophyta</taxon>
        <taxon>Embryophyta</taxon>
        <taxon>Tracheophyta</taxon>
        <taxon>Spermatophyta</taxon>
        <taxon>Magnoliopsida</taxon>
        <taxon>Liliopsida</taxon>
        <taxon>Dioscoreales</taxon>
        <taxon>Dioscoreaceae</taxon>
        <taxon>Dioscorea</taxon>
    </lineage>
</organism>
<accession>A0ACB7U6B9</accession>
<protein>
    <submittedName>
        <fullName evidence="1">Zinc finger RING/FYVE/PHD-type protein</fullName>
    </submittedName>
</protein>
<reference evidence="2" key="1">
    <citation type="journal article" date="2022" name="Nat. Commun.">
        <title>Chromosome evolution and the genetic basis of agronomically important traits in greater yam.</title>
        <authorList>
            <person name="Bredeson J.V."/>
            <person name="Lyons J.B."/>
            <person name="Oniyinde I.O."/>
            <person name="Okereke N.R."/>
            <person name="Kolade O."/>
            <person name="Nnabue I."/>
            <person name="Nwadili C.O."/>
            <person name="Hribova E."/>
            <person name="Parker M."/>
            <person name="Nwogha J."/>
            <person name="Shu S."/>
            <person name="Carlson J."/>
            <person name="Kariba R."/>
            <person name="Muthemba S."/>
            <person name="Knop K."/>
            <person name="Barton G.J."/>
            <person name="Sherwood A.V."/>
            <person name="Lopez-Montes A."/>
            <person name="Asiedu R."/>
            <person name="Jamnadass R."/>
            <person name="Muchugi A."/>
            <person name="Goodstein D."/>
            <person name="Egesi C.N."/>
            <person name="Featherston J."/>
            <person name="Asfaw A."/>
            <person name="Simpson G.G."/>
            <person name="Dolezel J."/>
            <person name="Hendre P.S."/>
            <person name="Van Deynze A."/>
            <person name="Kumar P.L."/>
            <person name="Obidiegwu J.E."/>
            <person name="Bhattacharjee R."/>
            <person name="Rokhsar D.S."/>
        </authorList>
    </citation>
    <scope>NUCLEOTIDE SEQUENCE [LARGE SCALE GENOMIC DNA]</scope>
    <source>
        <strain evidence="2">cv. TDa95/00328</strain>
    </source>
</reference>
<keyword evidence="2" id="KW-1185">Reference proteome</keyword>
<evidence type="ECO:0000313" key="1">
    <source>
        <dbReference type="EMBL" id="KAH7655868.1"/>
    </source>
</evidence>
<sequence>MAGQEENLIRWLLQLIESIGTIGEFRRTQRKECSHLIRRMRLFGPLLEEISDLEATIPESARNALLDLKKAFSCGRALLKSCCHSSKIYLAVEGEAVTGRFHAVYDKLYHVLDGMAFDQLGVSDEVKEQVELTCMQLKRAKRRVDTQDMELAMDLMVVLSKSENRNADKVIIERLAKKLDLQTLPDLREETAAVQKLVKERRSRNREITQQIVDLLNKFIQMSGFEDINELDAVQPKTKSLQRCPSLQIPNEFLCPISLEIMTDPVIVATGQTYDRSSIQKWLDTGHCTCPKTRQALTHQSLAPNHALGNLISQWCKKNNVELQAKDLCSPSKLVMHAEDEIPSLVKNLSSNFLHIQRTAVRKIRLYSKENPDNRILIARNGGIPCLVGLLYSPDSVMQENAVTALLNLSINEANKKAISEEGAIPAVIELLNNGTIEAKENAAATLFSLSMLDDNKFVIGDMNGIPPLICLLQNGSLRGKKDAATALFNLCLNQKNKYRAISAGIVAPLLKLLEDGNLGMIDEALSILLLLASLPEGRSVIGKPSFVEILVKLIRDGTPKNKECAVSLLLELGLHDLALVLAAFGFGVHEPLCEIVRSGTNRAKRKAISLLEYMSRCEQVR</sequence>
<gene>
    <name evidence="1" type="ORF">IHE45_18G041200</name>
</gene>
<comment type="caution">
    <text evidence="1">The sequence shown here is derived from an EMBL/GenBank/DDBJ whole genome shotgun (WGS) entry which is preliminary data.</text>
</comment>
<dbReference type="Proteomes" id="UP000827976">
    <property type="component" value="Chromosome 18"/>
</dbReference>
<name>A0ACB7U6B9_DIOAL</name>
<dbReference type="EMBL" id="CM037028">
    <property type="protein sequence ID" value="KAH7655868.1"/>
    <property type="molecule type" value="Genomic_DNA"/>
</dbReference>
<evidence type="ECO:0000313" key="2">
    <source>
        <dbReference type="Proteomes" id="UP000827976"/>
    </source>
</evidence>